<sequence>MSSPPERPANDSWINRLSGSLTPKFFKNLFVALGIGLVGGLIAHSINMPLAWMMGPMLATFVASLLRVRMGIPMRFRSVILGVIGVFLGASFTPDTLDQAARWPISMIAVLLYVPIITLVVTWFYSKVAKLDPATALFSATPGGLTPMVVLGAAAGGNEQEIALTQGLRVLLLVMSAPAIVLLITGVVANGHGDSNAIQMTLSEGLITAFCAITTVLIFRKIGVPAAEMTGAMMASMALHVTGVVEGNLPAWLLAGSLLILGSAIGSRFAGVKLSFLARLAGYSIFATVLILAFTGGVAWFVSDWLDLDYIAVLLAFAPGGVAEMSLIALALNVEPSFVAFHHIVRIFEIVLLAPIMAKWFERYRQNRLNNL</sequence>
<keyword evidence="2" id="KW-0560">Oxidoreductase</keyword>
<feature type="transmembrane region" description="Helical" evidence="1">
    <location>
        <begin position="75"/>
        <end position="93"/>
    </location>
</feature>
<dbReference type="GO" id="GO:0004497">
    <property type="term" value="F:monooxygenase activity"/>
    <property type="evidence" value="ECO:0007669"/>
    <property type="project" value="UniProtKB-KW"/>
</dbReference>
<protein>
    <submittedName>
        <fullName evidence="2">Ammonia monooxygenase</fullName>
    </submittedName>
</protein>
<feature type="transmembrane region" description="Helical" evidence="1">
    <location>
        <begin position="105"/>
        <end position="125"/>
    </location>
</feature>
<dbReference type="InterPro" id="IPR007820">
    <property type="entry name" value="AbrB_fam"/>
</dbReference>
<accession>A0A154L8N8</accession>
<dbReference type="NCBIfam" id="TIGR03082">
    <property type="entry name" value="Gneg_AbrB_dup"/>
    <property type="match status" value="2"/>
</dbReference>
<feature type="transmembrane region" description="Helical" evidence="1">
    <location>
        <begin position="25"/>
        <end position="44"/>
    </location>
</feature>
<gene>
    <name evidence="2" type="ORF">AUP42_15315</name>
</gene>
<feature type="transmembrane region" description="Helical" evidence="1">
    <location>
        <begin position="170"/>
        <end position="191"/>
    </location>
</feature>
<evidence type="ECO:0000313" key="2">
    <source>
        <dbReference type="EMBL" id="KZB66893.1"/>
    </source>
</evidence>
<dbReference type="GO" id="GO:0010468">
    <property type="term" value="P:regulation of gene expression"/>
    <property type="evidence" value="ECO:0007669"/>
    <property type="project" value="InterPro"/>
</dbReference>
<dbReference type="Proteomes" id="UP000076335">
    <property type="component" value="Unassembled WGS sequence"/>
</dbReference>
<dbReference type="PANTHER" id="PTHR38457">
    <property type="entry name" value="REGULATOR ABRB-RELATED"/>
    <property type="match status" value="1"/>
</dbReference>
<organism evidence="2 3">
    <name type="scientific">Thalassospira lucentensis</name>
    <dbReference type="NCBI Taxonomy" id="168935"/>
    <lineage>
        <taxon>Bacteria</taxon>
        <taxon>Pseudomonadati</taxon>
        <taxon>Pseudomonadota</taxon>
        <taxon>Alphaproteobacteria</taxon>
        <taxon>Rhodospirillales</taxon>
        <taxon>Thalassospiraceae</taxon>
        <taxon>Thalassospira</taxon>
    </lineage>
</organism>
<feature type="transmembrane region" description="Helical" evidence="1">
    <location>
        <begin position="308"/>
        <end position="332"/>
    </location>
</feature>
<name>A0A154L8N8_9PROT</name>
<dbReference type="Pfam" id="PF05145">
    <property type="entry name" value="AbrB"/>
    <property type="match status" value="1"/>
</dbReference>
<dbReference type="OrthoDB" id="7157734at2"/>
<feature type="transmembrane region" description="Helical" evidence="1">
    <location>
        <begin position="283"/>
        <end position="302"/>
    </location>
</feature>
<dbReference type="InterPro" id="IPR017516">
    <property type="entry name" value="AbrB_dup"/>
</dbReference>
<reference evidence="2 3" key="1">
    <citation type="submission" date="2015-12" db="EMBL/GenBank/DDBJ databases">
        <title>Genome sequence of Thalassospira lucentensis MCCC 1A02072.</title>
        <authorList>
            <person name="Lu L."/>
            <person name="Lai Q."/>
            <person name="Shao Z."/>
            <person name="Qian P."/>
        </authorList>
    </citation>
    <scope>NUCLEOTIDE SEQUENCE [LARGE SCALE GENOMIC DNA]</scope>
    <source>
        <strain evidence="2 3">MCCC 1A02072</strain>
    </source>
</reference>
<keyword evidence="2" id="KW-0503">Monooxygenase</keyword>
<comment type="caution">
    <text evidence="2">The sequence shown here is derived from an EMBL/GenBank/DDBJ whole genome shotgun (WGS) entry which is preliminary data.</text>
</comment>
<feature type="transmembrane region" description="Helical" evidence="1">
    <location>
        <begin position="197"/>
        <end position="219"/>
    </location>
</feature>
<feature type="transmembrane region" description="Helical" evidence="1">
    <location>
        <begin position="251"/>
        <end position="271"/>
    </location>
</feature>
<feature type="transmembrane region" description="Helical" evidence="1">
    <location>
        <begin position="344"/>
        <end position="361"/>
    </location>
</feature>
<dbReference type="PIRSF" id="PIRSF038991">
    <property type="entry name" value="Protein_AbrB"/>
    <property type="match status" value="1"/>
</dbReference>
<evidence type="ECO:0000313" key="3">
    <source>
        <dbReference type="Proteomes" id="UP000076335"/>
    </source>
</evidence>
<dbReference type="PANTHER" id="PTHR38457:SF1">
    <property type="entry name" value="REGULATOR ABRB-RELATED"/>
    <property type="match status" value="1"/>
</dbReference>
<keyword evidence="1" id="KW-0812">Transmembrane</keyword>
<dbReference type="RefSeq" id="WP_062950274.1">
    <property type="nucleotide sequence ID" value="NZ_LPVY01000005.1"/>
</dbReference>
<dbReference type="GO" id="GO:0016020">
    <property type="term" value="C:membrane"/>
    <property type="evidence" value="ECO:0007669"/>
    <property type="project" value="InterPro"/>
</dbReference>
<keyword evidence="1" id="KW-1133">Transmembrane helix</keyword>
<evidence type="ECO:0000256" key="1">
    <source>
        <dbReference type="SAM" id="Phobius"/>
    </source>
</evidence>
<keyword evidence="1" id="KW-0472">Membrane</keyword>
<dbReference type="AlphaFoldDB" id="A0A154L8N8"/>
<proteinExistence type="predicted"/>
<dbReference type="EMBL" id="LPVY01000005">
    <property type="protein sequence ID" value="KZB66893.1"/>
    <property type="molecule type" value="Genomic_DNA"/>
</dbReference>